<evidence type="ECO:0000313" key="6">
    <source>
        <dbReference type="Proteomes" id="UP000077755"/>
    </source>
</evidence>
<dbReference type="Pfam" id="PF00931">
    <property type="entry name" value="NB-ARC"/>
    <property type="match status" value="1"/>
</dbReference>
<dbReference type="GO" id="GO:0043531">
    <property type="term" value="F:ADP binding"/>
    <property type="evidence" value="ECO:0007669"/>
    <property type="project" value="InterPro"/>
</dbReference>
<reference evidence="5" key="1">
    <citation type="journal article" date="2016" name="Nat. Genet.">
        <title>A high-quality carrot genome assembly provides new insights into carotenoid accumulation and asterid genome evolution.</title>
        <authorList>
            <person name="Iorizzo M."/>
            <person name="Ellison S."/>
            <person name="Senalik D."/>
            <person name="Zeng P."/>
            <person name="Satapoomin P."/>
            <person name="Huang J."/>
            <person name="Bowman M."/>
            <person name="Iovene M."/>
            <person name="Sanseverino W."/>
            <person name="Cavagnaro P."/>
            <person name="Yildiz M."/>
            <person name="Macko-Podgorni A."/>
            <person name="Moranska E."/>
            <person name="Grzebelus E."/>
            <person name="Grzebelus D."/>
            <person name="Ashrafi H."/>
            <person name="Zheng Z."/>
            <person name="Cheng S."/>
            <person name="Spooner D."/>
            <person name="Van Deynze A."/>
            <person name="Simon P."/>
        </authorList>
    </citation>
    <scope>NUCLEOTIDE SEQUENCE</scope>
    <source>
        <tissue evidence="5">Leaf</tissue>
    </source>
</reference>
<dbReference type="GO" id="GO:0005524">
    <property type="term" value="F:ATP binding"/>
    <property type="evidence" value="ECO:0007669"/>
    <property type="project" value="UniProtKB-KW"/>
</dbReference>
<proteinExistence type="predicted"/>
<accession>A0AAF0WUU4</accession>
<dbReference type="AlphaFoldDB" id="A0AAF0WUU4"/>
<evidence type="ECO:0000259" key="4">
    <source>
        <dbReference type="Pfam" id="PF00931"/>
    </source>
</evidence>
<dbReference type="Proteomes" id="UP000077755">
    <property type="component" value="Chromosome 3"/>
</dbReference>
<dbReference type="InterPro" id="IPR002182">
    <property type="entry name" value="NB-ARC"/>
</dbReference>
<keyword evidence="3" id="KW-0547">Nucleotide-binding</keyword>
<evidence type="ECO:0000256" key="3">
    <source>
        <dbReference type="ARBA" id="ARBA00022840"/>
    </source>
</evidence>
<dbReference type="EMBL" id="CP093345">
    <property type="protein sequence ID" value="WOG94555.1"/>
    <property type="molecule type" value="Genomic_DNA"/>
</dbReference>
<dbReference type="Gene3D" id="1.10.8.430">
    <property type="entry name" value="Helical domain of apoptotic protease-activating factors"/>
    <property type="match status" value="1"/>
</dbReference>
<evidence type="ECO:0000256" key="1">
    <source>
        <dbReference type="ARBA" id="ARBA00022614"/>
    </source>
</evidence>
<dbReference type="InterPro" id="IPR050905">
    <property type="entry name" value="Plant_NBS-LRR"/>
</dbReference>
<keyword evidence="1" id="KW-0433">Leucine-rich repeat</keyword>
<sequence length="430" mass="48560">MVGVSDIPCVGKVVDRISDATVNALFRGLRYMFCYKALVDELNSEISKVNIEEVRVSRKAAAERDNGKIIYDHVLEWQKEVKEIQESTNEFSPSWRCIQSLPIPNPISRFRQGRQAVKKAKKVNELLDSGVKLMENEIAYHPAVVNEPKPETAYQRFQSREGAYGKLWDALVTEGSAPILGLYGMPGVGKTRMMEQIWSEAKEKKIFKKVVREDVGSETLDVIKVQNQIAGYLECNFESQDNVDRRASQLKHSLLNKGKILLILDDVWREIPFDVIGIPCEDEISSMGSKILLTSREKDACLRNKCKDPVKITILTEEEAWDLFKNTVGACQIESLQDEFLARRVSLKCSGLPLVIRAVGKALLFASHNSWKDALAQLEKGSVEKIAGIDPHVYACFKLSIDRLEEDAKSCLFLCSLFPEDADIYVRKLI</sequence>
<protein>
    <recommendedName>
        <fullName evidence="4">NB-ARC domain-containing protein</fullName>
    </recommendedName>
</protein>
<keyword evidence="2" id="KW-0611">Plant defense</keyword>
<feature type="domain" description="NB-ARC" evidence="4">
    <location>
        <begin position="162"/>
        <end position="330"/>
    </location>
</feature>
<dbReference type="PANTHER" id="PTHR33463:SF198">
    <property type="entry name" value="RPP4C3"/>
    <property type="match status" value="1"/>
</dbReference>
<dbReference type="InterPro" id="IPR027417">
    <property type="entry name" value="P-loop_NTPase"/>
</dbReference>
<gene>
    <name evidence="5" type="ORF">DCAR_0313851</name>
</gene>
<dbReference type="InterPro" id="IPR042197">
    <property type="entry name" value="Apaf_helical"/>
</dbReference>
<name>A0AAF0WUU4_DAUCS</name>
<organism evidence="5 6">
    <name type="scientific">Daucus carota subsp. sativus</name>
    <name type="common">Carrot</name>
    <dbReference type="NCBI Taxonomy" id="79200"/>
    <lineage>
        <taxon>Eukaryota</taxon>
        <taxon>Viridiplantae</taxon>
        <taxon>Streptophyta</taxon>
        <taxon>Embryophyta</taxon>
        <taxon>Tracheophyta</taxon>
        <taxon>Spermatophyta</taxon>
        <taxon>Magnoliopsida</taxon>
        <taxon>eudicotyledons</taxon>
        <taxon>Gunneridae</taxon>
        <taxon>Pentapetalae</taxon>
        <taxon>asterids</taxon>
        <taxon>campanulids</taxon>
        <taxon>Apiales</taxon>
        <taxon>Apiaceae</taxon>
        <taxon>Apioideae</taxon>
        <taxon>Scandiceae</taxon>
        <taxon>Daucinae</taxon>
        <taxon>Daucus</taxon>
        <taxon>Daucus sect. Daucus</taxon>
    </lineage>
</organism>
<dbReference type="GO" id="GO:0006952">
    <property type="term" value="P:defense response"/>
    <property type="evidence" value="ECO:0007669"/>
    <property type="project" value="UniProtKB-KW"/>
</dbReference>
<dbReference type="PANTHER" id="PTHR33463">
    <property type="entry name" value="NB-ARC DOMAIN-CONTAINING PROTEIN-RELATED"/>
    <property type="match status" value="1"/>
</dbReference>
<evidence type="ECO:0000256" key="2">
    <source>
        <dbReference type="ARBA" id="ARBA00022821"/>
    </source>
</evidence>
<keyword evidence="6" id="KW-1185">Reference proteome</keyword>
<keyword evidence="3" id="KW-0067">ATP-binding</keyword>
<dbReference type="SUPFAM" id="SSF52540">
    <property type="entry name" value="P-loop containing nucleoside triphosphate hydrolases"/>
    <property type="match status" value="1"/>
</dbReference>
<dbReference type="PRINTS" id="PR00364">
    <property type="entry name" value="DISEASERSIST"/>
</dbReference>
<evidence type="ECO:0000313" key="5">
    <source>
        <dbReference type="EMBL" id="WOG94555.1"/>
    </source>
</evidence>
<reference evidence="5" key="2">
    <citation type="submission" date="2022-03" db="EMBL/GenBank/DDBJ databases">
        <title>Draft title - Genomic analysis of global carrot germplasm unveils the trajectory of domestication and the origin of high carotenoid orange carrot.</title>
        <authorList>
            <person name="Iorizzo M."/>
            <person name="Ellison S."/>
            <person name="Senalik D."/>
            <person name="Macko-Podgorni A."/>
            <person name="Grzebelus D."/>
            <person name="Bostan H."/>
            <person name="Rolling W."/>
            <person name="Curaba J."/>
            <person name="Simon P."/>
        </authorList>
    </citation>
    <scope>NUCLEOTIDE SEQUENCE</scope>
    <source>
        <tissue evidence="5">Leaf</tissue>
    </source>
</reference>
<dbReference type="Gene3D" id="3.40.50.300">
    <property type="entry name" value="P-loop containing nucleotide triphosphate hydrolases"/>
    <property type="match status" value="1"/>
</dbReference>